<feature type="domain" description="Cytosolic endo-beta-N-acetylglucosaminidase TIM barrel" evidence="3">
    <location>
        <begin position="312"/>
        <end position="561"/>
    </location>
</feature>
<keyword evidence="2" id="KW-0472">Membrane</keyword>
<dbReference type="GO" id="GO:0033925">
    <property type="term" value="F:mannosyl-glycoprotein endo-beta-N-acetylglucosaminidase activity"/>
    <property type="evidence" value="ECO:0007669"/>
    <property type="project" value="UniProtKB-EC"/>
</dbReference>
<dbReference type="GO" id="GO:0005829">
    <property type="term" value="C:cytosol"/>
    <property type="evidence" value="ECO:0007669"/>
    <property type="project" value="UniProtKB-SubCell"/>
</dbReference>
<organism evidence="4 5">
    <name type="scientific">Globisporangium ultimum (strain ATCC 200006 / CBS 805.95 / DAOM BR144)</name>
    <name type="common">Pythium ultimum</name>
    <dbReference type="NCBI Taxonomy" id="431595"/>
    <lineage>
        <taxon>Eukaryota</taxon>
        <taxon>Sar</taxon>
        <taxon>Stramenopiles</taxon>
        <taxon>Oomycota</taxon>
        <taxon>Peronosporomycetes</taxon>
        <taxon>Pythiales</taxon>
        <taxon>Pythiaceae</taxon>
        <taxon>Globisporangium</taxon>
    </lineage>
</organism>
<feature type="transmembrane region" description="Helical" evidence="2">
    <location>
        <begin position="40"/>
        <end position="66"/>
    </location>
</feature>
<keyword evidence="5" id="KW-1185">Reference proteome</keyword>
<protein>
    <recommendedName>
        <fullName evidence="3">Cytosolic endo-beta-N-acetylglucosaminidase TIM barrel domain-containing protein</fullName>
    </recommendedName>
</protein>
<evidence type="ECO:0000256" key="2">
    <source>
        <dbReference type="SAM" id="Phobius"/>
    </source>
</evidence>
<sequence length="813" mass="88981">MLLMSSVLESQDAGPTAASGGGQVPEEAPQRLVQEMLQRVTALVSAPVAVALVVGALLFAFALVVLTRQSSNSKRGDAEDDSNTALPPLLQQQQQRILAFIDHQIAAYDAVLFVASAAASSSLCHFQMLFDAILSSDTSLSVVDLAKTAQGKKILQELREIYSENDDQGSTRTDFLFVRGTHVGDYAHLKSLLVNGELENALMVAGNVHCDLGSIRVDAAAASGFIVLGPQQCFQSVPSPGAGASDVFLTRILVETQPLDTPEQLLRYADETELAAAAANGQLPRIPLAKRARNPTRRSKLLVCHDMKGGYLSDRFTQGSADFDAYRFYQWDLVDLFVYFGHHLVCIPPTGWITAGHRNGTRVLGAFVTEGESGAKMALQLFNDKTTAETYASELAAISTLHGFDGWLINIENSVPEALLPNVFAFLQVLQRGLKASSADAQVIWYASLTRDGRRKHQVRLDVDGAPFFRYVDGFYADYGWTADDAKFSAAFDLDRRFDIYMGVDVFGRHDTLGGGKMDCDKALRVAWNSGVSAALFAPGWTHECYQRETSEDFVTVEGQMDGKDKAYFKLFDVDMELSARRIMEISYTAASNDQSVVLLVLTVCPGMDRPAHQIFLRSSDSNTDSSPSSTFTSVVAGASPGKHFYSPVWTRSYSATNDSDNGRMTWVKKTYRLGGMVWDQKHIVEIGVLCTTPAKRLSKGNTTVSRMVYGYEAYLGEVCLAGHADVRTKASVGTIVAEPEACINARARSFQRIDSEHVTFDLEWEFTENVGCWRATKRVAWEEFRPVLSCGNLSMASSGDIRGIVAVTNRAE</sequence>
<reference evidence="5" key="1">
    <citation type="journal article" date="2010" name="Genome Biol.">
        <title>Genome sequence of the necrotrophic plant pathogen Pythium ultimum reveals original pathogenicity mechanisms and effector repertoire.</title>
        <authorList>
            <person name="Levesque C.A."/>
            <person name="Brouwer H."/>
            <person name="Cano L."/>
            <person name="Hamilton J.P."/>
            <person name="Holt C."/>
            <person name="Huitema E."/>
            <person name="Raffaele S."/>
            <person name="Robideau G.P."/>
            <person name="Thines M."/>
            <person name="Win J."/>
            <person name="Zerillo M.M."/>
            <person name="Beakes G.W."/>
            <person name="Boore J.L."/>
            <person name="Busam D."/>
            <person name="Dumas B."/>
            <person name="Ferriera S."/>
            <person name="Fuerstenberg S.I."/>
            <person name="Gachon C.M."/>
            <person name="Gaulin E."/>
            <person name="Govers F."/>
            <person name="Grenville-Briggs L."/>
            <person name="Horner N."/>
            <person name="Hostetler J."/>
            <person name="Jiang R.H."/>
            <person name="Johnson J."/>
            <person name="Krajaejun T."/>
            <person name="Lin H."/>
            <person name="Meijer H.J."/>
            <person name="Moore B."/>
            <person name="Morris P."/>
            <person name="Phuntmart V."/>
            <person name="Puiu D."/>
            <person name="Shetty J."/>
            <person name="Stajich J.E."/>
            <person name="Tripathy S."/>
            <person name="Wawra S."/>
            <person name="van West P."/>
            <person name="Whitty B.R."/>
            <person name="Coutinho P.M."/>
            <person name="Henrissat B."/>
            <person name="Martin F."/>
            <person name="Thomas P.D."/>
            <person name="Tyler B.M."/>
            <person name="De Vries R.P."/>
            <person name="Kamoun S."/>
            <person name="Yandell M."/>
            <person name="Tisserat N."/>
            <person name="Buell C.R."/>
        </authorList>
    </citation>
    <scope>NUCLEOTIDE SEQUENCE</scope>
    <source>
        <strain evidence="5">DAOM:BR144</strain>
    </source>
</reference>
<evidence type="ECO:0000259" key="3">
    <source>
        <dbReference type="Pfam" id="PF03644"/>
    </source>
</evidence>
<reference evidence="4" key="3">
    <citation type="submission" date="2015-02" db="UniProtKB">
        <authorList>
            <consortium name="EnsemblProtists"/>
        </authorList>
    </citation>
    <scope>IDENTIFICATION</scope>
    <source>
        <strain evidence="4">DAOM BR144</strain>
    </source>
</reference>
<dbReference type="PANTHER" id="PTHR13246:SF1">
    <property type="entry name" value="CYTOSOLIC ENDO-BETA-N-ACETYLGLUCOSAMINIDASE"/>
    <property type="match status" value="1"/>
</dbReference>
<evidence type="ECO:0000313" key="4">
    <source>
        <dbReference type="EnsemblProtists" id="PYU1_T010421"/>
    </source>
</evidence>
<dbReference type="InParanoid" id="K3WZM2"/>
<name>K3WZM2_GLOUD</name>
<dbReference type="Pfam" id="PF03644">
    <property type="entry name" value="Glyco_hydro_85"/>
    <property type="match status" value="1"/>
</dbReference>
<dbReference type="STRING" id="431595.K3WZM2"/>
<dbReference type="AlphaFoldDB" id="K3WZM2"/>
<dbReference type="PROSITE" id="PS51354">
    <property type="entry name" value="GLUTAREDOXIN_2"/>
    <property type="match status" value="1"/>
</dbReference>
<dbReference type="Proteomes" id="UP000019132">
    <property type="component" value="Unassembled WGS sequence"/>
</dbReference>
<evidence type="ECO:0000256" key="1">
    <source>
        <dbReference type="SAM" id="MobiDB-lite"/>
    </source>
</evidence>
<dbReference type="Gene3D" id="3.40.30.10">
    <property type="entry name" value="Glutaredoxin"/>
    <property type="match status" value="1"/>
</dbReference>
<dbReference type="EnsemblProtists" id="PYU1_T010421">
    <property type="protein sequence ID" value="PYU1_T010421"/>
    <property type="gene ID" value="PYU1_G010399"/>
</dbReference>
<dbReference type="VEuPathDB" id="FungiDB:PYU1_G010399"/>
<dbReference type="eggNOG" id="KOG2331">
    <property type="taxonomic scope" value="Eukaryota"/>
</dbReference>
<dbReference type="InterPro" id="IPR005201">
    <property type="entry name" value="TIM_ENGase"/>
</dbReference>
<dbReference type="Gene3D" id="3.20.20.80">
    <property type="entry name" value="Glycosidases"/>
    <property type="match status" value="1"/>
</dbReference>
<proteinExistence type="predicted"/>
<keyword evidence="2" id="KW-0812">Transmembrane</keyword>
<dbReference type="InterPro" id="IPR032979">
    <property type="entry name" value="ENGase"/>
</dbReference>
<dbReference type="PANTHER" id="PTHR13246">
    <property type="entry name" value="ENDO BETA N-ACETYLGLUCOSAMINIDASE"/>
    <property type="match status" value="1"/>
</dbReference>
<keyword evidence="2" id="KW-1133">Transmembrane helix</keyword>
<feature type="region of interest" description="Disordered" evidence="1">
    <location>
        <begin position="1"/>
        <end position="25"/>
    </location>
</feature>
<evidence type="ECO:0000313" key="5">
    <source>
        <dbReference type="Proteomes" id="UP000019132"/>
    </source>
</evidence>
<dbReference type="EMBL" id="GL376602">
    <property type="status" value="NOT_ANNOTATED_CDS"/>
    <property type="molecule type" value="Genomic_DNA"/>
</dbReference>
<dbReference type="HOGENOM" id="CLU_317246_0_0_1"/>
<accession>K3WZM2</accession>
<reference evidence="5" key="2">
    <citation type="submission" date="2010-04" db="EMBL/GenBank/DDBJ databases">
        <authorList>
            <person name="Buell R."/>
            <person name="Hamilton J."/>
            <person name="Hostetler J."/>
        </authorList>
    </citation>
    <scope>NUCLEOTIDE SEQUENCE [LARGE SCALE GENOMIC DNA]</scope>
    <source>
        <strain evidence="5">DAOM:BR144</strain>
    </source>
</reference>